<evidence type="ECO:0000313" key="2">
    <source>
        <dbReference type="Proteomes" id="UP000323082"/>
    </source>
</evidence>
<gene>
    <name evidence="1" type="ORF">FW780_14100</name>
</gene>
<organism evidence="1 2">
    <name type="scientific">Chryseobacterium sediminis</name>
    <dbReference type="NCBI Taxonomy" id="1679494"/>
    <lineage>
        <taxon>Bacteria</taxon>
        <taxon>Pseudomonadati</taxon>
        <taxon>Bacteroidota</taxon>
        <taxon>Flavobacteriia</taxon>
        <taxon>Flavobacteriales</taxon>
        <taxon>Weeksellaceae</taxon>
        <taxon>Chryseobacterium group</taxon>
        <taxon>Chryseobacterium</taxon>
    </lineage>
</organism>
<protein>
    <submittedName>
        <fullName evidence="1">Uncharacterized protein</fullName>
    </submittedName>
</protein>
<reference evidence="1 2" key="1">
    <citation type="journal article" date="2015" name="Int. J. Syst. Evol. Microbiol.">
        <title>Chryseobacterium sediminis sp. nov., isolated from a river sediment.</title>
        <authorList>
            <person name="Kampfer P."/>
            <person name="Busse H.J."/>
            <person name="McInroy J.A."/>
            <person name="Glaeser S.P."/>
        </authorList>
    </citation>
    <scope>NUCLEOTIDE SEQUENCE [LARGE SCALE GENOMIC DNA]</scope>
    <source>
        <strain evidence="1 2">IMT-174</strain>
    </source>
</reference>
<dbReference type="Proteomes" id="UP000323082">
    <property type="component" value="Unassembled WGS sequence"/>
</dbReference>
<evidence type="ECO:0000313" key="1">
    <source>
        <dbReference type="EMBL" id="KAA2221416.1"/>
    </source>
</evidence>
<proteinExistence type="predicted"/>
<sequence>MKPDFFQKTVVLDPEQSTGKLKVSTLCELIDSHPYRDEIYKSFNIDKIQDEIICIDYIDLVFKKIQYYNENYNRYSIYAQVKDIDVYETEETIDGEVHTDIIFNFEEYVEIDEVKNHLNTIAIYDAKNTFLDSYEMTKYANNLFKIKEADLARYNIQFFKEKAKTNSKVNKHKSYRLVEHNNKIYLRGITSINKYFEYGVDFTFVVSMLILHQNMKANPGIEYIIRSAALNESKLDLIVSEKFLKDAGAFGSISTAVNISTNDLGQGSLSFSNIISVGRLEKGFFIYRRKSEVESNKEIVPHTTKPENVFPIFNNMGGVLNTSDEFIRELTEIKAIKNPDELRVKILSKISSPRSSLKGITKLSDIFNRKIDNEISSFAKLIEMCEKAEELEIDYDLKDKLRYIISDIMLYGS</sequence>
<accession>A0A5B2U3Z4</accession>
<comment type="caution">
    <text evidence="1">The sequence shown here is derived from an EMBL/GenBank/DDBJ whole genome shotgun (WGS) entry which is preliminary data.</text>
</comment>
<name>A0A5B2U3Z4_9FLAO</name>
<dbReference type="OrthoDB" id="773377at2"/>
<dbReference type="AlphaFoldDB" id="A0A5B2U3Z4"/>
<dbReference type="RefSeq" id="WP_149834162.1">
    <property type="nucleotide sequence ID" value="NZ_VUNZ01000002.1"/>
</dbReference>
<dbReference type="EMBL" id="VUNZ01000002">
    <property type="protein sequence ID" value="KAA2221416.1"/>
    <property type="molecule type" value="Genomic_DNA"/>
</dbReference>